<dbReference type="InterPro" id="IPR043129">
    <property type="entry name" value="ATPase_NBD"/>
</dbReference>
<dbReference type="InterPro" id="IPR002821">
    <property type="entry name" value="Hydantoinase_A"/>
</dbReference>
<reference evidence="3" key="1">
    <citation type="submission" date="2014-12" db="EMBL/GenBank/DDBJ databases">
        <authorList>
            <person name="Salcher M.M."/>
        </authorList>
    </citation>
    <scope>NUCLEOTIDE SEQUENCE [LARGE SCALE GENOMIC DNA]</scope>
    <source>
        <strain evidence="3">MMS-10A-171</strain>
    </source>
</reference>
<dbReference type="Gene3D" id="3.30.420.40">
    <property type="match status" value="1"/>
</dbReference>
<accession>A0A0B7IXI2</accession>
<evidence type="ECO:0000313" key="3">
    <source>
        <dbReference type="Proteomes" id="UP000056322"/>
    </source>
</evidence>
<organism evidence="2 3">
    <name type="scientific">Candidatus Methylopumilus turicensis</name>
    <dbReference type="NCBI Taxonomy" id="1581680"/>
    <lineage>
        <taxon>Bacteria</taxon>
        <taxon>Pseudomonadati</taxon>
        <taxon>Pseudomonadota</taxon>
        <taxon>Betaproteobacteria</taxon>
        <taxon>Nitrosomonadales</taxon>
        <taxon>Methylophilaceae</taxon>
        <taxon>Candidatus Methylopumilus</taxon>
    </lineage>
</organism>
<dbReference type="OrthoDB" id="1792672at2"/>
<name>A0A0B7IXI2_9PROT</name>
<proteinExistence type="predicted"/>
<evidence type="ECO:0000259" key="1">
    <source>
        <dbReference type="Pfam" id="PF01968"/>
    </source>
</evidence>
<dbReference type="AlphaFoldDB" id="A0A0B7IXI2"/>
<dbReference type="Proteomes" id="UP000056322">
    <property type="component" value="Chromosome 1"/>
</dbReference>
<dbReference type="Pfam" id="PF01968">
    <property type="entry name" value="Hydantoinase_A"/>
    <property type="match status" value="1"/>
</dbReference>
<dbReference type="InterPro" id="IPR002756">
    <property type="entry name" value="MfnF"/>
</dbReference>
<gene>
    <name evidence="2" type="ORF">BN1209_0775</name>
</gene>
<dbReference type="SUPFAM" id="SSF53067">
    <property type="entry name" value="Actin-like ATPase domain"/>
    <property type="match status" value="1"/>
</dbReference>
<dbReference type="STRING" id="1581680.BN1209_0775"/>
<dbReference type="HOGENOM" id="CLU_060932_0_0_4"/>
<feature type="domain" description="Hydantoinase A/oxoprolinase" evidence="1">
    <location>
        <begin position="68"/>
        <end position="311"/>
    </location>
</feature>
<dbReference type="EMBL" id="LN794158">
    <property type="protein sequence ID" value="CEN55818.1"/>
    <property type="molecule type" value="Genomic_DNA"/>
</dbReference>
<dbReference type="KEGG" id="mbac:BN1209_0775"/>
<dbReference type="RefSeq" id="WP_045751037.1">
    <property type="nucleotide sequence ID" value="NZ_LN794158.1"/>
</dbReference>
<dbReference type="GO" id="GO:0016787">
    <property type="term" value="F:hydrolase activity"/>
    <property type="evidence" value="ECO:0007669"/>
    <property type="project" value="InterPro"/>
</dbReference>
<dbReference type="Gene3D" id="3.30.420.190">
    <property type="entry name" value="conserved archaeal protein q6m145"/>
    <property type="match status" value="1"/>
</dbReference>
<sequence length="349" mass="37662">MPQSSQIKSEATLGWDVGGAHLKAALVSANGVVIKVYQVPCPLWRGMAELELALAQVLGQLENIPQQHAVTMTGELVDIFPNRHAGVLQIAQFMAEHLNGKVLFYSAKQGFVDTAQVSFYADSIASANWHASASLIAESISQALLIDIGSTTSDLILIKDGLVASQGFTDAERMRFDELIYAGVVRTPLMALCQKVSFDGRSVNVAAEHFATTADVYRLTGELADEDDMVDTADGTGKTELESGRRLARMIGHDVEDADMSSWKTLAFEFRKAQLMRLQGAVSYLDINQEVPLIGTGAGRFLVRALAQQMNKPYLDVETLINTSNDAAHWAGVCLPAVAVASLSIGMQC</sequence>
<protein>
    <submittedName>
        <fullName evidence="2">H4MPT-linked C1 transfer pathway protein</fullName>
    </submittedName>
</protein>
<evidence type="ECO:0000313" key="2">
    <source>
        <dbReference type="EMBL" id="CEN55818.1"/>
    </source>
</evidence>
<keyword evidence="3" id="KW-1185">Reference proteome</keyword>
<dbReference type="NCBIfam" id="TIGR03123">
    <property type="entry name" value="one_C_unchar_1"/>
    <property type="match status" value="1"/>
</dbReference>